<evidence type="ECO:0000313" key="2">
    <source>
        <dbReference type="Proteomes" id="UP000335415"/>
    </source>
</evidence>
<protein>
    <submittedName>
        <fullName evidence="1">Uncharacterized protein</fullName>
    </submittedName>
</protein>
<gene>
    <name evidence="1" type="ORF">FJU30_16460</name>
</gene>
<keyword evidence="2" id="KW-1185">Reference proteome</keyword>
<dbReference type="AlphaFoldDB" id="A0A5J5FXL7"/>
<reference evidence="1 2" key="1">
    <citation type="submission" date="2019-09" db="EMBL/GenBank/DDBJ databases">
        <authorList>
            <person name="Li Y."/>
        </authorList>
    </citation>
    <scope>NUCLEOTIDE SEQUENCE [LARGE SCALE GENOMIC DNA]</scope>
    <source>
        <strain evidence="1 2">L3-3HA</strain>
    </source>
</reference>
<dbReference type="EMBL" id="VYKJ01000008">
    <property type="protein sequence ID" value="KAA8998589.1"/>
    <property type="molecule type" value="Genomic_DNA"/>
</dbReference>
<evidence type="ECO:0000313" key="1">
    <source>
        <dbReference type="EMBL" id="KAA8998589.1"/>
    </source>
</evidence>
<sequence length="61" mass="6820">MSNPSPDGIAQSGLRRARRRQRHWLQAQGNIQELLCVALARTSVNPDAFGSGDEQTCRERI</sequence>
<proteinExistence type="predicted"/>
<name>A0A5J5FXL7_9GAMM</name>
<dbReference type="RefSeq" id="WP_150436065.1">
    <property type="nucleotide sequence ID" value="NZ_VYKJ01000008.1"/>
</dbReference>
<accession>A0A5J5FXL7</accession>
<comment type="caution">
    <text evidence="1">The sequence shown here is derived from an EMBL/GenBank/DDBJ whole genome shotgun (WGS) entry which is preliminary data.</text>
</comment>
<organism evidence="1 2">
    <name type="scientific">Affinibrenneria salicis</name>
    <dbReference type="NCBI Taxonomy" id="2590031"/>
    <lineage>
        <taxon>Bacteria</taxon>
        <taxon>Pseudomonadati</taxon>
        <taxon>Pseudomonadota</taxon>
        <taxon>Gammaproteobacteria</taxon>
        <taxon>Enterobacterales</taxon>
        <taxon>Pectobacteriaceae</taxon>
        <taxon>Affinibrenneria</taxon>
    </lineage>
</organism>
<dbReference type="Proteomes" id="UP000335415">
    <property type="component" value="Unassembled WGS sequence"/>
</dbReference>